<evidence type="ECO:0000313" key="2">
    <source>
        <dbReference type="Proteomes" id="UP000789920"/>
    </source>
</evidence>
<accession>A0ACA9QV76</accession>
<reference evidence="1" key="1">
    <citation type="submission" date="2021-06" db="EMBL/GenBank/DDBJ databases">
        <authorList>
            <person name="Kallberg Y."/>
            <person name="Tangrot J."/>
            <person name="Rosling A."/>
        </authorList>
    </citation>
    <scope>NUCLEOTIDE SEQUENCE</scope>
    <source>
        <strain evidence="1">MA461A</strain>
    </source>
</reference>
<protein>
    <submittedName>
        <fullName evidence="1">21556_t:CDS:1</fullName>
    </submittedName>
</protein>
<dbReference type="Proteomes" id="UP000789920">
    <property type="component" value="Unassembled WGS sequence"/>
</dbReference>
<keyword evidence="2" id="KW-1185">Reference proteome</keyword>
<gene>
    <name evidence="1" type="ORF">RPERSI_LOCUS15771</name>
</gene>
<evidence type="ECO:0000313" key="1">
    <source>
        <dbReference type="EMBL" id="CAG8765741.1"/>
    </source>
</evidence>
<proteinExistence type="predicted"/>
<name>A0ACA9QV76_9GLOM</name>
<comment type="caution">
    <text evidence="1">The sequence shown here is derived from an EMBL/GenBank/DDBJ whole genome shotgun (WGS) entry which is preliminary data.</text>
</comment>
<organism evidence="1 2">
    <name type="scientific">Racocetra persica</name>
    <dbReference type="NCBI Taxonomy" id="160502"/>
    <lineage>
        <taxon>Eukaryota</taxon>
        <taxon>Fungi</taxon>
        <taxon>Fungi incertae sedis</taxon>
        <taxon>Mucoromycota</taxon>
        <taxon>Glomeromycotina</taxon>
        <taxon>Glomeromycetes</taxon>
        <taxon>Diversisporales</taxon>
        <taxon>Gigasporaceae</taxon>
        <taxon>Racocetra</taxon>
    </lineage>
</organism>
<sequence length="41" mass="4787">LINETSKKETQTVTIDDENLNDLSDLELLKKLTKEIKWVDL</sequence>
<feature type="non-terminal residue" evidence="1">
    <location>
        <position position="1"/>
    </location>
</feature>
<dbReference type="EMBL" id="CAJVQC010038264">
    <property type="protein sequence ID" value="CAG8765741.1"/>
    <property type="molecule type" value="Genomic_DNA"/>
</dbReference>
<feature type="non-terminal residue" evidence="1">
    <location>
        <position position="41"/>
    </location>
</feature>